<gene>
    <name evidence="1" type="ORF">B0J11DRAFT_442813</name>
</gene>
<dbReference type="EMBL" id="JAGMWT010000014">
    <property type="protein sequence ID" value="KAH7117137.1"/>
    <property type="molecule type" value="Genomic_DNA"/>
</dbReference>
<protein>
    <recommendedName>
        <fullName evidence="3">F-box domain-containing protein</fullName>
    </recommendedName>
</protein>
<dbReference type="AlphaFoldDB" id="A0A9P9IEQ1"/>
<dbReference type="Proteomes" id="UP000700596">
    <property type="component" value="Unassembled WGS sequence"/>
</dbReference>
<dbReference type="InterPro" id="IPR032675">
    <property type="entry name" value="LRR_dom_sf"/>
</dbReference>
<evidence type="ECO:0000313" key="1">
    <source>
        <dbReference type="EMBL" id="KAH7117137.1"/>
    </source>
</evidence>
<dbReference type="Gene3D" id="3.80.10.10">
    <property type="entry name" value="Ribonuclease Inhibitor"/>
    <property type="match status" value="1"/>
</dbReference>
<comment type="caution">
    <text evidence="1">The sequence shown here is derived from an EMBL/GenBank/DDBJ whole genome shotgun (WGS) entry which is preliminary data.</text>
</comment>
<evidence type="ECO:0000313" key="2">
    <source>
        <dbReference type="Proteomes" id="UP000700596"/>
    </source>
</evidence>
<dbReference type="OrthoDB" id="2520703at2759"/>
<organism evidence="1 2">
    <name type="scientific">Dendryphion nanum</name>
    <dbReference type="NCBI Taxonomy" id="256645"/>
    <lineage>
        <taxon>Eukaryota</taxon>
        <taxon>Fungi</taxon>
        <taxon>Dikarya</taxon>
        <taxon>Ascomycota</taxon>
        <taxon>Pezizomycotina</taxon>
        <taxon>Dothideomycetes</taxon>
        <taxon>Pleosporomycetidae</taxon>
        <taxon>Pleosporales</taxon>
        <taxon>Torulaceae</taxon>
        <taxon>Dendryphion</taxon>
    </lineage>
</organism>
<proteinExistence type="predicted"/>
<accession>A0A9P9IEQ1</accession>
<reference evidence="1" key="1">
    <citation type="journal article" date="2021" name="Nat. Commun.">
        <title>Genetic determinants of endophytism in the Arabidopsis root mycobiome.</title>
        <authorList>
            <person name="Mesny F."/>
            <person name="Miyauchi S."/>
            <person name="Thiergart T."/>
            <person name="Pickel B."/>
            <person name="Atanasova L."/>
            <person name="Karlsson M."/>
            <person name="Huettel B."/>
            <person name="Barry K.W."/>
            <person name="Haridas S."/>
            <person name="Chen C."/>
            <person name="Bauer D."/>
            <person name="Andreopoulos W."/>
            <person name="Pangilinan J."/>
            <person name="LaButti K."/>
            <person name="Riley R."/>
            <person name="Lipzen A."/>
            <person name="Clum A."/>
            <person name="Drula E."/>
            <person name="Henrissat B."/>
            <person name="Kohler A."/>
            <person name="Grigoriev I.V."/>
            <person name="Martin F.M."/>
            <person name="Hacquard S."/>
        </authorList>
    </citation>
    <scope>NUCLEOTIDE SEQUENCE</scope>
    <source>
        <strain evidence="1">MPI-CAGE-CH-0243</strain>
    </source>
</reference>
<evidence type="ECO:0008006" key="3">
    <source>
        <dbReference type="Google" id="ProtNLM"/>
    </source>
</evidence>
<sequence length="449" mass="51683">MSPTYRRPSLLDLPDEILLQILAYLRIIRSYKTQSQAFRLKQEEITRQSKNRQREAAFYSLCLTSKRLHRVATPVLYEAFVNTTTWQGFKPLCLFLRTISQCSSLAYHVQYIENRLWDYLGNGLYDDLEFYGATEMVREYYETLATVIRLCRNISHLTVVSLETAEVSLWRGLIQLKSSPTQMASHGFLKLHTLCLQIHTEDYGLGEESSWFRRIANALLTVPTLKTLRASGVTSGDSAFVTGEYQSLETIDISECILDFDEVVQIASASPKLKHFGCSWAYLNSQGFHLPDLYASLNTQKKSLEYLCLDTREVRFCAEDFPFQPFGSIRDFEALKTIEMCEMSLLANTMSLLDFPDQRLPIRISELLPPCLESLSIMVKSEYGYNDDCRVDEVFALWDLADDCSKMLPYLRKVQIKSVYELSALLLTSRYREVGVTLSLVKEQINHYD</sequence>
<dbReference type="SUPFAM" id="SSF52047">
    <property type="entry name" value="RNI-like"/>
    <property type="match status" value="1"/>
</dbReference>
<keyword evidence="2" id="KW-1185">Reference proteome</keyword>
<name>A0A9P9IEQ1_9PLEO</name>